<name>A0AAE3W651_9ACTN</name>
<comment type="caution">
    <text evidence="2">The sequence shown here is derived from an EMBL/GenBank/DDBJ whole genome shotgun (WGS) entry which is preliminary data.</text>
</comment>
<dbReference type="Gene3D" id="3.50.50.60">
    <property type="entry name" value="FAD/NAD(P)-binding domain"/>
    <property type="match status" value="1"/>
</dbReference>
<protein>
    <submittedName>
        <fullName evidence="2">2-polyprenyl-6-methoxyphenol hydroxylase-like FAD-dependent oxidoreductase</fullName>
    </submittedName>
</protein>
<evidence type="ECO:0000313" key="3">
    <source>
        <dbReference type="Proteomes" id="UP001240236"/>
    </source>
</evidence>
<dbReference type="Pfam" id="PF04820">
    <property type="entry name" value="Trp_halogenase"/>
    <property type="match status" value="1"/>
</dbReference>
<dbReference type="Proteomes" id="UP001240236">
    <property type="component" value="Unassembled WGS sequence"/>
</dbReference>
<reference evidence="2 3" key="1">
    <citation type="submission" date="2023-07" db="EMBL/GenBank/DDBJ databases">
        <title>Sequencing the genomes of 1000 actinobacteria strains.</title>
        <authorList>
            <person name="Klenk H.-P."/>
        </authorList>
    </citation>
    <scope>NUCLEOTIDE SEQUENCE [LARGE SCALE GENOMIC DNA]</scope>
    <source>
        <strain evidence="2 3">DSM 44709</strain>
    </source>
</reference>
<evidence type="ECO:0000259" key="1">
    <source>
        <dbReference type="Pfam" id="PF01266"/>
    </source>
</evidence>
<dbReference type="EMBL" id="JAUSUZ010000001">
    <property type="protein sequence ID" value="MDQ0369457.1"/>
    <property type="molecule type" value="Genomic_DNA"/>
</dbReference>
<dbReference type="PANTHER" id="PTHR43422">
    <property type="entry name" value="THIAMINE THIAZOLE SYNTHASE"/>
    <property type="match status" value="1"/>
</dbReference>
<dbReference type="PANTHER" id="PTHR43422:SF3">
    <property type="entry name" value="THIAMINE THIAZOLE SYNTHASE"/>
    <property type="match status" value="1"/>
</dbReference>
<dbReference type="GO" id="GO:0004497">
    <property type="term" value="F:monooxygenase activity"/>
    <property type="evidence" value="ECO:0007669"/>
    <property type="project" value="InterPro"/>
</dbReference>
<dbReference type="SUPFAM" id="SSF51905">
    <property type="entry name" value="FAD/NAD(P)-binding domain"/>
    <property type="match status" value="1"/>
</dbReference>
<dbReference type="AlphaFoldDB" id="A0AAE3W651"/>
<feature type="domain" description="FAD dependent oxidoreductase" evidence="1">
    <location>
        <begin position="7"/>
        <end position="66"/>
    </location>
</feature>
<evidence type="ECO:0000313" key="2">
    <source>
        <dbReference type="EMBL" id="MDQ0369457.1"/>
    </source>
</evidence>
<dbReference type="InterPro" id="IPR036188">
    <property type="entry name" value="FAD/NAD-bd_sf"/>
</dbReference>
<dbReference type="InterPro" id="IPR006905">
    <property type="entry name" value="Flavin_halogenase"/>
</dbReference>
<organism evidence="2 3">
    <name type="scientific">Catenuloplanes indicus</name>
    <dbReference type="NCBI Taxonomy" id="137267"/>
    <lineage>
        <taxon>Bacteria</taxon>
        <taxon>Bacillati</taxon>
        <taxon>Actinomycetota</taxon>
        <taxon>Actinomycetes</taxon>
        <taxon>Micromonosporales</taxon>
        <taxon>Micromonosporaceae</taxon>
        <taxon>Catenuloplanes</taxon>
    </lineage>
</organism>
<dbReference type="RefSeq" id="WP_307244701.1">
    <property type="nucleotide sequence ID" value="NZ_JAUSUZ010000001.1"/>
</dbReference>
<gene>
    <name evidence="2" type="ORF">J2S42_006126</name>
</gene>
<dbReference type="Pfam" id="PF01266">
    <property type="entry name" value="DAO"/>
    <property type="match status" value="1"/>
</dbReference>
<sequence>MSRPASAIVIGAGIAGLCAARALADRFAEVTVVDRDRLPDEPSVRRGTPQSAHAHGLLISGRRALEELFPGLGDELIAAGAVRFDSAGDMLIHREGRFWPRFPVGLDILSVSRPLLEFSLRRRVLALPGVTVRDGTAVAALLPAAGGVGGVRLDTGEQLPAELVVDCSGRSTRSDRWLADLGFPAPAREEVSTHTKYATRVYPRSPGDFDGAAAVLISPVAPAEKAAGMAWPLEGDRWIISVAGVHNSLGSYSDSIGKLPVSLLADFIARAEPLTGTASFTYPASRRRRFDKLRNPPSGYVAAGDAFCSFNPVYGQGMACAALDALALGRLLDGHPRATSGFAREFYAEIGRIAAAPWRFSTGADLAYPETMGHRPRTAALTRPYIKRLSAVSTTVPEVRRVWLEVQHLLRPPADLMRPGIVLRVLRGGK</sequence>
<proteinExistence type="predicted"/>
<dbReference type="InterPro" id="IPR006076">
    <property type="entry name" value="FAD-dep_OxRdtase"/>
</dbReference>
<accession>A0AAE3W651</accession>
<keyword evidence="3" id="KW-1185">Reference proteome</keyword>